<name>A0A7X9NRZ9_9BIFI</name>
<accession>A0A7X9NRZ9</accession>
<protein>
    <submittedName>
        <fullName evidence="1">Uncharacterized protein</fullName>
    </submittedName>
</protein>
<evidence type="ECO:0000313" key="1">
    <source>
        <dbReference type="EMBL" id="NME62452.1"/>
    </source>
</evidence>
<organism evidence="1 2">
    <name type="scientific">Bifidobacterium thermophilum</name>
    <dbReference type="NCBI Taxonomy" id="33905"/>
    <lineage>
        <taxon>Bacteria</taxon>
        <taxon>Bacillati</taxon>
        <taxon>Actinomycetota</taxon>
        <taxon>Actinomycetes</taxon>
        <taxon>Bifidobacteriales</taxon>
        <taxon>Bifidobacteriaceae</taxon>
        <taxon>Bifidobacterium</taxon>
    </lineage>
</organism>
<evidence type="ECO:0000313" key="2">
    <source>
        <dbReference type="Proteomes" id="UP000588369"/>
    </source>
</evidence>
<dbReference type="AlphaFoldDB" id="A0A7X9NRZ9"/>
<dbReference type="RefSeq" id="WP_168984363.1">
    <property type="nucleotide sequence ID" value="NZ_JABAGI010000009.1"/>
</dbReference>
<sequence length="289" mass="33349">MERSRLQAEITELDSTCMLRALLNQHKIKLDNQLGNSHSDNIQGNEILIHQLELSLLAYTGILYRQPASPPPYSAQTYYDEVESLGNDVPTLLELLKLSMNTDPVFIDFIQEQDSCTRESYWAHVKQQYPRLDGSLLPPSQWGYECSKQAYEKNQVVALPRETRLLRTLQYGETASQRTLLDFKEGQEIWIGPGLSTTVTKPFKSDDILWSIRGVKQGVPIVGTWDNLETRYRHNYRNENEVLIPDQLKCRVTATSLNPDDKLKYRSDKVFQLQVIDHRTPDHMYTGCE</sequence>
<comment type="caution">
    <text evidence="1">The sequence shown here is derived from an EMBL/GenBank/DDBJ whole genome shotgun (WGS) entry which is preliminary data.</text>
</comment>
<proteinExistence type="predicted"/>
<reference evidence="1 2" key="1">
    <citation type="submission" date="2020-04" db="EMBL/GenBank/DDBJ databases">
        <authorList>
            <person name="Hitch T.C.A."/>
            <person name="Wylensek D."/>
            <person name="Clavel T."/>
        </authorList>
    </citation>
    <scope>NUCLEOTIDE SEQUENCE [LARGE SCALE GENOMIC DNA]</scope>
    <source>
        <strain evidence="1 2">BSM-130-P53-3C</strain>
    </source>
</reference>
<dbReference type="EMBL" id="JABAGI010000009">
    <property type="protein sequence ID" value="NME62452.1"/>
    <property type="molecule type" value="Genomic_DNA"/>
</dbReference>
<dbReference type="Proteomes" id="UP000588369">
    <property type="component" value="Unassembled WGS sequence"/>
</dbReference>
<gene>
    <name evidence="1" type="ORF">HF844_06530</name>
</gene>